<sequence>MGSPAISWPGCRAIARQQEAAPCAFPATTVDFVLVSAMLQLLINQNRTACLVLYRGVWGQVSSFALSSIEFASANASGRSFTDFLHVRDEQAKSHDLGANEDV</sequence>
<accession>A0A1C3ECX2</accession>
<name>A0A1C3ECX2_9PLAN</name>
<organism evidence="1 2">
    <name type="scientific">Planctopirus hydrillae</name>
    <dbReference type="NCBI Taxonomy" id="1841610"/>
    <lineage>
        <taxon>Bacteria</taxon>
        <taxon>Pseudomonadati</taxon>
        <taxon>Planctomycetota</taxon>
        <taxon>Planctomycetia</taxon>
        <taxon>Planctomycetales</taxon>
        <taxon>Planctomycetaceae</taxon>
        <taxon>Planctopirus</taxon>
    </lineage>
</organism>
<dbReference type="Proteomes" id="UP000094828">
    <property type="component" value="Unassembled WGS sequence"/>
</dbReference>
<proteinExistence type="predicted"/>
<reference evidence="1 2" key="1">
    <citation type="submission" date="2016-05" db="EMBL/GenBank/DDBJ databases">
        <title>Genomic and physiological characterization of Planctopirus sp. isolated from fresh water lake.</title>
        <authorList>
            <person name="Subhash Y."/>
            <person name="Ramana C."/>
        </authorList>
    </citation>
    <scope>NUCLEOTIDE SEQUENCE [LARGE SCALE GENOMIC DNA]</scope>
    <source>
        <strain evidence="1 2">JC280</strain>
    </source>
</reference>
<evidence type="ECO:0000313" key="1">
    <source>
        <dbReference type="EMBL" id="ODA31060.1"/>
    </source>
</evidence>
<keyword evidence="2" id="KW-1185">Reference proteome</keyword>
<dbReference type="AlphaFoldDB" id="A0A1C3ECX2"/>
<gene>
    <name evidence="1" type="ORF">A6X21_23000</name>
</gene>
<dbReference type="STRING" id="1841610.A6X21_23000"/>
<evidence type="ECO:0000313" key="2">
    <source>
        <dbReference type="Proteomes" id="UP000094828"/>
    </source>
</evidence>
<dbReference type="EMBL" id="LYDR01000093">
    <property type="protein sequence ID" value="ODA31060.1"/>
    <property type="molecule type" value="Genomic_DNA"/>
</dbReference>
<comment type="caution">
    <text evidence="1">The sequence shown here is derived from an EMBL/GenBank/DDBJ whole genome shotgun (WGS) entry which is preliminary data.</text>
</comment>
<protein>
    <submittedName>
        <fullName evidence="1">Uncharacterized protein</fullName>
    </submittedName>
</protein>